<dbReference type="FunCoup" id="S0ET01">
    <property type="interactions" value="111"/>
</dbReference>
<dbReference type="InterPro" id="IPR005838">
    <property type="entry name" value="T3SS_IM_P"/>
</dbReference>
<dbReference type="HOGENOM" id="CLU_042028_0_1_0"/>
<comment type="similarity">
    <text evidence="1 12">Belongs to the FliP/MopC/SpaP family.</text>
</comment>
<feature type="transmembrane region" description="Helical" evidence="12">
    <location>
        <begin position="205"/>
        <end position="229"/>
    </location>
</feature>
<evidence type="ECO:0000256" key="10">
    <source>
        <dbReference type="ARBA" id="ARBA00023143"/>
    </source>
</evidence>
<dbReference type="InParanoid" id="S0ET01"/>
<feature type="transmembrane region" description="Helical" evidence="12">
    <location>
        <begin position="241"/>
        <end position="261"/>
    </location>
</feature>
<evidence type="ECO:0000256" key="12">
    <source>
        <dbReference type="RuleBase" id="RU362069"/>
    </source>
</evidence>
<sequence length="262" mass="29007">MNRGGTYRGFYQKLTFWIALVVLGLLGCADVHAQMNGVPVPHLQVGIGSAKNPQDVAVTVQILILLTVLSLAPSILIMMTSFTRLIIVFSLLRTALGAPQIPPNQVLVGLSLFLTLFIMRPTLQAINQDAFQPYLRKQINIEQAIQRAEDPLRAFMIRQTYKSDLSFFLNLSHAPRPRTAEDVSLITLIPAFLTSELKTAFIIGFYIYLPFLVIDIVVASTLMSMGMMMLPPTIISLPAKLLLFVLADGWTLLIGSLAHSFH</sequence>
<evidence type="ECO:0000256" key="1">
    <source>
        <dbReference type="ARBA" id="ARBA00006257"/>
    </source>
</evidence>
<dbReference type="PROSITE" id="PS51257">
    <property type="entry name" value="PROKAR_LIPOPROTEIN"/>
    <property type="match status" value="1"/>
</dbReference>
<dbReference type="Proteomes" id="UP000014227">
    <property type="component" value="Chromosome I"/>
</dbReference>
<reference evidence="14" key="1">
    <citation type="submission" date="2013-03" db="EMBL/GenBank/DDBJ databases">
        <title>Genome sequence of Chthonomonas calidirosea, the first sequenced genome from the Armatimonadetes phylum (formally candidate division OP10).</title>
        <authorList>
            <person name="Lee K.C.Y."/>
            <person name="Morgan X.C."/>
            <person name="Dunfield P.F."/>
            <person name="Tamas I."/>
            <person name="Houghton K.M."/>
            <person name="Vyssotski M."/>
            <person name="Ryan J.L.J."/>
            <person name="Lagutin K."/>
            <person name="McDonald I.R."/>
            <person name="Stott M.B."/>
        </authorList>
    </citation>
    <scope>NUCLEOTIDE SEQUENCE [LARGE SCALE GENOMIC DNA]</scope>
    <source>
        <strain evidence="14">DSM 23976 / ICMP 18418 / T49</strain>
    </source>
</reference>
<organism evidence="13 14">
    <name type="scientific">Chthonomonas calidirosea (strain DSM 23976 / ICMP 18418 / T49)</name>
    <dbReference type="NCBI Taxonomy" id="1303518"/>
    <lineage>
        <taxon>Bacteria</taxon>
        <taxon>Bacillati</taxon>
        <taxon>Armatimonadota</taxon>
        <taxon>Chthonomonadia</taxon>
        <taxon>Chthonomonadales</taxon>
        <taxon>Chthonomonadaceae</taxon>
        <taxon>Chthonomonas</taxon>
    </lineage>
</organism>
<dbReference type="RefSeq" id="WP_016482001.1">
    <property type="nucleotide sequence ID" value="NC_021487.1"/>
</dbReference>
<keyword evidence="4 12" id="KW-1003">Cell membrane</keyword>
<keyword evidence="13" id="KW-0969">Cilium</keyword>
<dbReference type="GO" id="GO:0044781">
    <property type="term" value="P:bacterial-type flagellum organization"/>
    <property type="evidence" value="ECO:0007669"/>
    <property type="project" value="UniProtKB-UniRule"/>
</dbReference>
<dbReference type="InterPro" id="IPR005837">
    <property type="entry name" value="FliP"/>
</dbReference>
<feature type="transmembrane region" description="Helical" evidence="12">
    <location>
        <begin position="57"/>
        <end position="78"/>
    </location>
</feature>
<dbReference type="AlphaFoldDB" id="S0ET01"/>
<evidence type="ECO:0000256" key="3">
    <source>
        <dbReference type="ARBA" id="ARBA00022448"/>
    </source>
</evidence>
<dbReference type="GO" id="GO:0005886">
    <property type="term" value="C:plasma membrane"/>
    <property type="evidence" value="ECO:0007669"/>
    <property type="project" value="UniProtKB-SubCell"/>
</dbReference>
<dbReference type="NCBIfam" id="NF009438">
    <property type="entry name" value="PRK12797.1"/>
    <property type="match status" value="1"/>
</dbReference>
<dbReference type="PANTHER" id="PTHR30587">
    <property type="entry name" value="FLAGELLAR BIOSYNTHETIC PROTEIN FLIP"/>
    <property type="match status" value="1"/>
</dbReference>
<proteinExistence type="inferred from homology"/>
<keyword evidence="9 12" id="KW-0472">Membrane</keyword>
<keyword evidence="11 12" id="KW-1006">Bacterial flagellum protein export</keyword>
<keyword evidence="6 12" id="KW-1005">Bacterial flagellum biogenesis</keyword>
<evidence type="ECO:0000256" key="8">
    <source>
        <dbReference type="ARBA" id="ARBA00022989"/>
    </source>
</evidence>
<keyword evidence="3 12" id="KW-0813">Transport</keyword>
<dbReference type="EMBL" id="HF951689">
    <property type="protein sequence ID" value="CCW34439.1"/>
    <property type="molecule type" value="Genomic_DNA"/>
</dbReference>
<gene>
    <name evidence="12" type="primary">fliP</name>
    <name evidence="13" type="ORF">CCALI_00613</name>
</gene>
<evidence type="ECO:0000256" key="9">
    <source>
        <dbReference type="ARBA" id="ARBA00023136"/>
    </source>
</evidence>
<keyword evidence="14" id="KW-1185">Reference proteome</keyword>
<keyword evidence="5 12" id="KW-0812">Transmembrane</keyword>
<dbReference type="PRINTS" id="PR00951">
    <property type="entry name" value="FLGBIOSNFLIP"/>
</dbReference>
<comment type="subcellular location">
    <subcellularLocation>
        <location evidence="12">Cell membrane</location>
        <topology evidence="12">Multi-pass membrane protein</topology>
    </subcellularLocation>
    <subcellularLocation>
        <location evidence="12">Bacterial flagellum basal body</location>
    </subcellularLocation>
</comment>
<protein>
    <recommendedName>
        <fullName evidence="2 12">Flagellar biosynthetic protein FliP</fullName>
    </recommendedName>
</protein>
<keyword evidence="8 12" id="KW-1133">Transmembrane helix</keyword>
<keyword evidence="10" id="KW-0975">Bacterial flagellum</keyword>
<evidence type="ECO:0000256" key="6">
    <source>
        <dbReference type="ARBA" id="ARBA00022795"/>
    </source>
</evidence>
<dbReference type="STRING" id="454171.CP488_00541"/>
<dbReference type="PATRIC" id="fig|1303518.3.peg.616"/>
<dbReference type="Pfam" id="PF00813">
    <property type="entry name" value="FliP"/>
    <property type="match status" value="1"/>
</dbReference>
<dbReference type="eggNOG" id="COG1338">
    <property type="taxonomic scope" value="Bacteria"/>
</dbReference>
<dbReference type="KEGG" id="ccz:CCALI_00613"/>
<evidence type="ECO:0000256" key="4">
    <source>
        <dbReference type="ARBA" id="ARBA00022475"/>
    </source>
</evidence>
<evidence type="ECO:0000256" key="5">
    <source>
        <dbReference type="ARBA" id="ARBA00022692"/>
    </source>
</evidence>
<evidence type="ECO:0000256" key="7">
    <source>
        <dbReference type="ARBA" id="ARBA00022927"/>
    </source>
</evidence>
<evidence type="ECO:0000313" key="13">
    <source>
        <dbReference type="EMBL" id="CCW34439.1"/>
    </source>
</evidence>
<evidence type="ECO:0000256" key="2">
    <source>
        <dbReference type="ARBA" id="ARBA00021714"/>
    </source>
</evidence>
<accession>S0ET01</accession>
<dbReference type="GO" id="GO:0009306">
    <property type="term" value="P:protein secretion"/>
    <property type="evidence" value="ECO:0007669"/>
    <property type="project" value="UniProtKB-UniRule"/>
</dbReference>
<keyword evidence="13" id="KW-0282">Flagellum</keyword>
<evidence type="ECO:0000256" key="11">
    <source>
        <dbReference type="ARBA" id="ARBA00023225"/>
    </source>
</evidence>
<keyword evidence="7 12" id="KW-0653">Protein transport</keyword>
<keyword evidence="13" id="KW-0966">Cell projection</keyword>
<evidence type="ECO:0000313" key="14">
    <source>
        <dbReference type="Proteomes" id="UP000014227"/>
    </source>
</evidence>
<dbReference type="NCBIfam" id="TIGR01103">
    <property type="entry name" value="fliP"/>
    <property type="match status" value="1"/>
</dbReference>
<name>S0ET01_CHTCT</name>
<dbReference type="GO" id="GO:0009425">
    <property type="term" value="C:bacterial-type flagellum basal body"/>
    <property type="evidence" value="ECO:0007669"/>
    <property type="project" value="UniProtKB-SubCell"/>
</dbReference>
<dbReference type="PRINTS" id="PR01302">
    <property type="entry name" value="TYPE3IMPPROT"/>
</dbReference>
<comment type="function">
    <text evidence="12">Plays a role in the flagellum-specific transport system.</text>
</comment>
<comment type="caution">
    <text evidence="12">Lacks conserved residue(s) required for the propagation of feature annotation.</text>
</comment>
<dbReference type="PANTHER" id="PTHR30587:SF0">
    <property type="entry name" value="FLAGELLAR BIOSYNTHETIC PROTEIN FLIP"/>
    <property type="match status" value="1"/>
</dbReference>